<dbReference type="Pfam" id="PF20732">
    <property type="entry name" value="NamZ_C"/>
    <property type="match status" value="1"/>
</dbReference>
<feature type="domain" description="Peptidoglycan beta-N-acetylmuramidase NamZ C-terminal" evidence="2">
    <location>
        <begin position="230"/>
        <end position="386"/>
    </location>
</feature>
<evidence type="ECO:0000313" key="3">
    <source>
        <dbReference type="EMBL" id="KIL49549.1"/>
    </source>
</evidence>
<organism evidence="3 4">
    <name type="scientific">Jeotgalibacillus soli</name>
    <dbReference type="NCBI Taxonomy" id="889306"/>
    <lineage>
        <taxon>Bacteria</taxon>
        <taxon>Bacillati</taxon>
        <taxon>Bacillota</taxon>
        <taxon>Bacilli</taxon>
        <taxon>Bacillales</taxon>
        <taxon>Caryophanaceae</taxon>
        <taxon>Jeotgalibacillus</taxon>
    </lineage>
</organism>
<dbReference type="InterPro" id="IPR008302">
    <property type="entry name" value="NamZ"/>
</dbReference>
<evidence type="ECO:0000259" key="2">
    <source>
        <dbReference type="Pfam" id="PF20732"/>
    </source>
</evidence>
<dbReference type="AlphaFoldDB" id="A0A0C2S6B0"/>
<dbReference type="GO" id="GO:0033922">
    <property type="term" value="F:peptidoglycan beta-N-acetylmuramidase activity"/>
    <property type="evidence" value="ECO:0007669"/>
    <property type="project" value="InterPro"/>
</dbReference>
<dbReference type="InterPro" id="IPR048503">
    <property type="entry name" value="NamZ_C"/>
</dbReference>
<dbReference type="Pfam" id="PF07075">
    <property type="entry name" value="NamZ_N"/>
    <property type="match status" value="1"/>
</dbReference>
<dbReference type="OrthoDB" id="9801061at2"/>
<dbReference type="PATRIC" id="fig|889306.3.peg.1022"/>
<evidence type="ECO:0008006" key="5">
    <source>
        <dbReference type="Google" id="ProtNLM"/>
    </source>
</evidence>
<dbReference type="EMBL" id="JXRP01000009">
    <property type="protein sequence ID" value="KIL49549.1"/>
    <property type="molecule type" value="Genomic_DNA"/>
</dbReference>
<dbReference type="Gene3D" id="3.90.1150.140">
    <property type="match status" value="1"/>
</dbReference>
<comment type="caution">
    <text evidence="3">The sequence shown here is derived from an EMBL/GenBank/DDBJ whole genome shotgun (WGS) entry which is preliminary data.</text>
</comment>
<sequence>MSAAVKLGIEMFLSTCADQYAGKRVGLITNQTGTNSRLITTIQLLHEDPRINLTVLFAPEHGITAVAKEGEKLSNSIHRETGLPVYSLYGDTKKPKDEMMSTFDVILFDLQDIGARYYTYIYTMAYMMQACAKHDKEIIVLDRPNPIGGEVVEGNLVEENFRSFVGLYPIPNRHGMTVGELAKYFNEEFNIHCTLTVVKMEGWRRQMSVMDTGLPWIPPSPNTTNYHMMLLYTGTCLIEGMNVSEGRGTTQPFEIVGAPFIDGGQLQQTFNAIGLPGVKARAISFKPTYQKYKDETCQGIQLHVTSPSELESWKTGVYLVKTIYDLYLDHIVFLRSDLSRHPMFDLISGSDKLRNAILQGEISPYLDRVEKASKEFKEKRKSYLLYST</sequence>
<name>A0A0C2S6B0_9BACL</name>
<evidence type="ECO:0000313" key="4">
    <source>
        <dbReference type="Proteomes" id="UP000031938"/>
    </source>
</evidence>
<dbReference type="RefSeq" id="WP_041086766.1">
    <property type="nucleotide sequence ID" value="NZ_JXRP01000009.1"/>
</dbReference>
<evidence type="ECO:0000259" key="1">
    <source>
        <dbReference type="Pfam" id="PF07075"/>
    </source>
</evidence>
<dbReference type="Gene3D" id="3.40.50.12170">
    <property type="entry name" value="Uncharacterised protein PF07075, DUF1343"/>
    <property type="match status" value="1"/>
</dbReference>
<protein>
    <recommendedName>
        <fullName evidence="5">DUF1343 domain-containing protein</fullName>
    </recommendedName>
</protein>
<dbReference type="PANTHER" id="PTHR42915:SF1">
    <property type="entry name" value="PEPTIDOGLYCAN BETA-N-ACETYLMURAMIDASE NAMZ"/>
    <property type="match status" value="1"/>
</dbReference>
<dbReference type="STRING" id="889306.KP78_10170"/>
<feature type="domain" description="Peptidoglycan beta-N-acetylmuramidase NamZ N-terminal" evidence="1">
    <location>
        <begin position="25"/>
        <end position="225"/>
    </location>
</feature>
<reference evidence="3 4" key="1">
    <citation type="submission" date="2015-01" db="EMBL/GenBank/DDBJ databases">
        <title>Genome sequencing of Jeotgalibacillus soli.</title>
        <authorList>
            <person name="Goh K.M."/>
            <person name="Chan K.-G."/>
            <person name="Yaakop A.S."/>
            <person name="Ee R."/>
            <person name="Gan H.M."/>
            <person name="Chan C.S."/>
        </authorList>
    </citation>
    <scope>NUCLEOTIDE SEQUENCE [LARGE SCALE GENOMIC DNA]</scope>
    <source>
        <strain evidence="3 4">P9</strain>
    </source>
</reference>
<dbReference type="PANTHER" id="PTHR42915">
    <property type="entry name" value="HYPOTHETICAL 460 KDA PROTEIN IN FEUA-SIGW INTERGENIC REGION [PRECURSOR]"/>
    <property type="match status" value="1"/>
</dbReference>
<gene>
    <name evidence="3" type="ORF">KP78_10170</name>
</gene>
<dbReference type="InterPro" id="IPR048502">
    <property type="entry name" value="NamZ_N"/>
</dbReference>
<keyword evidence="4" id="KW-1185">Reference proteome</keyword>
<dbReference type="PIRSF" id="PIRSF016719">
    <property type="entry name" value="UCP016719"/>
    <property type="match status" value="1"/>
</dbReference>
<dbReference type="Proteomes" id="UP000031938">
    <property type="component" value="Unassembled WGS sequence"/>
</dbReference>
<accession>A0A0C2S6B0</accession>
<proteinExistence type="predicted"/>